<keyword evidence="3" id="KW-0732">Signal</keyword>
<dbReference type="InterPro" id="IPR011042">
    <property type="entry name" value="6-blade_b-propeller_TolB-like"/>
</dbReference>
<dbReference type="SUPFAM" id="SSF82171">
    <property type="entry name" value="DPP6 N-terminal domain-like"/>
    <property type="match status" value="2"/>
</dbReference>
<feature type="chain" id="PRO_5046624008" description="RCC1-like domain-containing protein" evidence="3">
    <location>
        <begin position="30"/>
        <end position="1182"/>
    </location>
</feature>
<evidence type="ECO:0000259" key="4">
    <source>
        <dbReference type="Pfam" id="PF25390"/>
    </source>
</evidence>
<organism evidence="5 6">
    <name type="scientific">Pseudomarimonas salicorniae</name>
    <dbReference type="NCBI Taxonomy" id="2933270"/>
    <lineage>
        <taxon>Bacteria</taxon>
        <taxon>Pseudomonadati</taxon>
        <taxon>Pseudomonadota</taxon>
        <taxon>Gammaproteobacteria</taxon>
        <taxon>Lysobacterales</taxon>
        <taxon>Lysobacteraceae</taxon>
        <taxon>Pseudomarimonas</taxon>
    </lineage>
</organism>
<dbReference type="PRINTS" id="PR00633">
    <property type="entry name" value="RCCNDNSATION"/>
</dbReference>
<gene>
    <name evidence="5" type="ORF">M0G41_12525</name>
</gene>
<evidence type="ECO:0000256" key="1">
    <source>
        <dbReference type="ARBA" id="ARBA00022658"/>
    </source>
</evidence>
<dbReference type="SUPFAM" id="SSF50985">
    <property type="entry name" value="RCC1/BLIP-II"/>
    <property type="match status" value="3"/>
</dbReference>
<reference evidence="5" key="1">
    <citation type="submission" date="2022-04" db="EMBL/GenBank/DDBJ databases">
        <title>Lysobacter sp. CAU 1642 isolated from sea sand.</title>
        <authorList>
            <person name="Kim W."/>
        </authorList>
    </citation>
    <scope>NUCLEOTIDE SEQUENCE</scope>
    <source>
        <strain evidence="5">CAU 1642</strain>
    </source>
</reference>
<keyword evidence="6" id="KW-1185">Reference proteome</keyword>
<keyword evidence="2" id="KW-0677">Repeat</keyword>
<dbReference type="PANTHER" id="PTHR45982:SF1">
    <property type="entry name" value="REGULATOR OF CHROMOSOME CONDENSATION"/>
    <property type="match status" value="1"/>
</dbReference>
<name>A0ABT0GJV3_9GAMM</name>
<dbReference type="Pfam" id="PF13540">
    <property type="entry name" value="RCC1_2"/>
    <property type="match status" value="1"/>
</dbReference>
<sequence>MPTLTRTRWLKAVVGPGLLLFLLASAAHAAPVLDGVIAASSGDGHTCALLEDGRVFCWGRNQFGQLGLGHFTEQKSPVEVTGFSAAVAELSAGGSHTCARLVDGSAMCWGSNSSGQLGDGTTQIKSSPTAVSGLPGPLQRLSAGTTHTCAATVSGAALCWGNNFVGQLGDGSTTFRSVPTQVSGLVSGVSDITAGGRHSCAIINGGAQCWGGNSDGAIGDGTFTQRDAPVAVSGLASGVAQILASENDRRGTQSCARMDNGEMRCWGMRVISDAFQTIEATPTLVGGLGGTVLDIAIGGVQRCALVSGGAVACIGDNSFGQLGDGTTETRTSPVAVQGLEGTITRLAGGLAHTCAISSDKRLQCWGNNGFGQLGTGDSEDRVVATPVASQPFGLSRIATGFSTTCAVGTSGELACWGNNWFGQIGDDSFLTRLLPTQVGPPGSYQEVDTGLEFSCAIDSVGGVDCWGINVQGQLGAGVTDFNIERPTAVVDLDSPAVDIATGRFHTCAALQSGAARCWGDNTGGQLGDGGTVASNRPVAVSISGSAEQIGAGDQHSCARQGDGKVMCWGVNFSGQLGVPGGSSGTPVEVQGLPAAEGLAVGNNHACAFDQAGALYCWGSNSRGQLGVSGTFASATPQLVSGFDAPVTQVGAGDLHTCAVTLSGSLWCWGFNGDGQLGDGSTINRSTPVRVGNLTIRYARVDAGTSHSCAIDDTGAASCWGLSDYGRLGDGSSGGRFLPDTVIEDSASREIALASDGADDDSAEPVSDAQGRYVVFRSDSDSLVAGDNNLSPDIFRRDLVTGAVQRVSVDDAGQQISGASGEPSVSADGQLVVFVAPDAAVRKLRGESKKSADARRKGSSSGVFMRNMLTGSTRRVATAPETGAKPVLAPGGKAVVFSGAVSNPMQGVPGQINVFRVPLQESGGEFIPVAPDNPQCLSCADAGSGLMANGPSRNPVVSANGNIVVFETEASNLGGQSSPCANPGTALVMRNMLTGSSQTIAAPGNAQQCGAAGAGSSRPQVDYSGTRIAFESSLPLSGSDKNGLPDIYHLDLSSGALIRVSEGRGQADGNGAALEPRISGDGRTVSFSSQARNLVATEADNNGLSDVHVFSLREGSLRRLDRGGTGDIANGAGTRPALDYMGKRLAYESSASNLSASAAGGQSNIFVRETLVDPDTLFAHDFE</sequence>
<dbReference type="EMBL" id="JALNMH010000010">
    <property type="protein sequence ID" value="MCK7594494.1"/>
    <property type="molecule type" value="Genomic_DNA"/>
</dbReference>
<dbReference type="Gene3D" id="2.120.10.30">
    <property type="entry name" value="TolB, C-terminal domain"/>
    <property type="match status" value="1"/>
</dbReference>
<dbReference type="PANTHER" id="PTHR45982">
    <property type="entry name" value="REGULATOR OF CHROMOSOME CONDENSATION"/>
    <property type="match status" value="1"/>
</dbReference>
<dbReference type="Pfam" id="PF25390">
    <property type="entry name" value="WD40_RLD"/>
    <property type="match status" value="1"/>
</dbReference>
<dbReference type="InterPro" id="IPR058923">
    <property type="entry name" value="RCC1-like_dom"/>
</dbReference>
<dbReference type="Gene3D" id="2.130.10.30">
    <property type="entry name" value="Regulator of chromosome condensation 1/beta-lactamase-inhibitor protein II"/>
    <property type="match status" value="4"/>
</dbReference>
<evidence type="ECO:0000256" key="2">
    <source>
        <dbReference type="ARBA" id="ARBA00022737"/>
    </source>
</evidence>
<feature type="signal peptide" evidence="3">
    <location>
        <begin position="1"/>
        <end position="29"/>
    </location>
</feature>
<dbReference type="InterPro" id="IPR051553">
    <property type="entry name" value="Ran_GTPase-activating"/>
</dbReference>
<accession>A0ABT0GJV3</accession>
<feature type="domain" description="RCC1-like" evidence="4">
    <location>
        <begin position="278"/>
        <end position="541"/>
    </location>
</feature>
<keyword evidence="1" id="KW-0344">Guanine-nucleotide releasing factor</keyword>
<proteinExistence type="predicted"/>
<evidence type="ECO:0000256" key="3">
    <source>
        <dbReference type="SAM" id="SignalP"/>
    </source>
</evidence>
<protein>
    <recommendedName>
        <fullName evidence="4">RCC1-like domain-containing protein</fullName>
    </recommendedName>
</protein>
<evidence type="ECO:0000313" key="6">
    <source>
        <dbReference type="Proteomes" id="UP001431449"/>
    </source>
</evidence>
<dbReference type="PROSITE" id="PS50012">
    <property type="entry name" value="RCC1_3"/>
    <property type="match status" value="10"/>
</dbReference>
<dbReference type="Pfam" id="PF00415">
    <property type="entry name" value="RCC1"/>
    <property type="match status" value="5"/>
</dbReference>
<dbReference type="InterPro" id="IPR009091">
    <property type="entry name" value="RCC1/BLIP-II"/>
</dbReference>
<comment type="caution">
    <text evidence="5">The sequence shown here is derived from an EMBL/GenBank/DDBJ whole genome shotgun (WGS) entry which is preliminary data.</text>
</comment>
<dbReference type="RefSeq" id="WP_248209879.1">
    <property type="nucleotide sequence ID" value="NZ_JALNMH010000010.1"/>
</dbReference>
<dbReference type="Proteomes" id="UP001431449">
    <property type="component" value="Unassembled WGS sequence"/>
</dbReference>
<dbReference type="InterPro" id="IPR000408">
    <property type="entry name" value="Reg_chr_condens"/>
</dbReference>
<evidence type="ECO:0000313" key="5">
    <source>
        <dbReference type="EMBL" id="MCK7594494.1"/>
    </source>
</evidence>